<name>A0A7C2TLM2_9BACT</name>
<dbReference type="InterPro" id="IPR002731">
    <property type="entry name" value="ATPase_BadF"/>
</dbReference>
<accession>A0A7C2TLM2</accession>
<dbReference type="Gene3D" id="3.30.420.40">
    <property type="match status" value="4"/>
</dbReference>
<feature type="domain" description="ATPase BadF/BadG/BcrA/BcrD type" evidence="5">
    <location>
        <begin position="77"/>
        <end position="247"/>
    </location>
</feature>
<feature type="domain" description="DUF2229" evidence="6">
    <location>
        <begin position="662"/>
        <end position="800"/>
    </location>
</feature>
<feature type="domain" description="ATPase BadF/BadG/BcrA/BcrD type" evidence="5">
    <location>
        <begin position="303"/>
        <end position="558"/>
    </location>
</feature>
<dbReference type="AlphaFoldDB" id="A0A7C2TLM2"/>
<reference evidence="7" key="1">
    <citation type="journal article" date="2020" name="mSystems">
        <title>Genome- and Community-Level Interaction Insights into Carbon Utilization and Element Cycling Functions of Hydrothermarchaeota in Hydrothermal Sediment.</title>
        <authorList>
            <person name="Zhou Z."/>
            <person name="Liu Y."/>
            <person name="Xu W."/>
            <person name="Pan J."/>
            <person name="Luo Z.H."/>
            <person name="Li M."/>
        </authorList>
    </citation>
    <scope>NUCLEOTIDE SEQUENCE [LARGE SCALE GENOMIC DNA]</scope>
    <source>
        <strain evidence="7">SpSt-1224</strain>
    </source>
</reference>
<dbReference type="GO" id="GO:0051536">
    <property type="term" value="F:iron-sulfur cluster binding"/>
    <property type="evidence" value="ECO:0007669"/>
    <property type="project" value="UniProtKB-KW"/>
</dbReference>
<feature type="non-terminal residue" evidence="7">
    <location>
        <position position="802"/>
    </location>
</feature>
<dbReference type="InterPro" id="IPR018709">
    <property type="entry name" value="CoA_activase_DUF2229"/>
</dbReference>
<dbReference type="NCBIfam" id="TIGR00241">
    <property type="entry name" value="CoA_E_activ"/>
    <property type="match status" value="1"/>
</dbReference>
<comment type="cofactor">
    <cofactor evidence="1">
        <name>[4Fe-4S] cluster</name>
        <dbReference type="ChEBI" id="CHEBI:49883"/>
    </cofactor>
</comment>
<dbReference type="CDD" id="cd24035">
    <property type="entry name" value="ASKHA_NBD_O66634-like_rpt2"/>
    <property type="match status" value="1"/>
</dbReference>
<organism evidence="7">
    <name type="scientific">Desulfurivibrio alkaliphilus</name>
    <dbReference type="NCBI Taxonomy" id="427923"/>
    <lineage>
        <taxon>Bacteria</taxon>
        <taxon>Pseudomonadati</taxon>
        <taxon>Thermodesulfobacteriota</taxon>
        <taxon>Desulfobulbia</taxon>
        <taxon>Desulfobulbales</taxon>
        <taxon>Desulfobulbaceae</taxon>
        <taxon>Desulfurivibrio</taxon>
    </lineage>
</organism>
<dbReference type="InterPro" id="IPR008275">
    <property type="entry name" value="CoA_E_activase_dom"/>
</dbReference>
<evidence type="ECO:0000259" key="6">
    <source>
        <dbReference type="Pfam" id="PF09989"/>
    </source>
</evidence>
<keyword evidence="4" id="KW-0411">Iron-sulfur</keyword>
<evidence type="ECO:0000256" key="3">
    <source>
        <dbReference type="ARBA" id="ARBA00023004"/>
    </source>
</evidence>
<dbReference type="InterPro" id="IPR051805">
    <property type="entry name" value="Dehydratase_Activator_Redct"/>
</dbReference>
<dbReference type="Pfam" id="PF01869">
    <property type="entry name" value="BcrAD_BadFG"/>
    <property type="match status" value="2"/>
</dbReference>
<dbReference type="PANTHER" id="PTHR32329:SF7">
    <property type="entry name" value="ACTIVATOR OF 2-HYDROXYACYL-COA-HYDRATASE"/>
    <property type="match status" value="1"/>
</dbReference>
<dbReference type="EMBL" id="DSDS01000084">
    <property type="protein sequence ID" value="HET97782.1"/>
    <property type="molecule type" value="Genomic_DNA"/>
</dbReference>
<dbReference type="CDD" id="cd24034">
    <property type="entry name" value="ASKHA_NBD_O66634-like_rpt1"/>
    <property type="match status" value="1"/>
</dbReference>
<dbReference type="InterPro" id="IPR043129">
    <property type="entry name" value="ATPase_NBD"/>
</dbReference>
<keyword evidence="3" id="KW-0408">Iron</keyword>
<dbReference type="SUPFAM" id="SSF53067">
    <property type="entry name" value="Actin-like ATPase domain"/>
    <property type="match status" value="2"/>
</dbReference>
<evidence type="ECO:0000259" key="5">
    <source>
        <dbReference type="Pfam" id="PF01869"/>
    </source>
</evidence>
<sequence>MQALGICLGASTISLVGMARDGGGEERIVLRRSRSHEGNPRRVLRELLAEIDNLGSLQVAATGRKFRRHLTLSTISEPEAVELACRLLLPAGHPYRTVVSAGGESFMVYQLDEEGRIQHIHSGNKCASGTGEFLLQQLGRMSLSLAEVEEMSLPDKHYQVSGRCSVFCKSDCTHALNKGIPKDQVVAGLSRMMAGKILELLKKMPSRQVLLIGGCAANRAMVHYLREEIADLLILDEAPVMEALGAARWALEHETRPVRDLDGVFGTQRLNLSYLKPLTEFQDQVEFKEHPRGRAQPGDRCILGLDVGSTTTKGVIMRRRDKAIVAADYLRTNGDPVGASRRVYASLAEQLGPELRHQIVIEGLGVTGSGRQIAGLHALSEGVINEIIAHATAAVHFDPEVDTIFEIGGQDAKYTYITNGVPSDYAMNEACSAGTGSFLEEAAKESLGIGVTEIGDTAYQATAPPNFSDQCAAFIGSDVKGAAQEGVPLPDIVAGLVYSICMNYTNRVKGNRPVGRKVFIQGGVCYNRAIPAAMAALTGKKMVVPPDPGLMGAFGVALEVERRLEQGMLPPKSFDLDRLIAREVAYGQPFKCGGGKDCDRGCEISRVVIDGKSYPFGGICNRYDNLLFKRKVEVGGLDLVVQRQRRVFRDLAPTDPADLRPTVGMNRSFLVNTFFPLFNRFFSELGYRLVLPDRVDPAGVDQRNAPFCFPVELAHGFMADLLAKEPDFIFLPHIRAIRVADDATVSCTCPFVQGEPYYLRGTFRASQRRPILSPVFDFSNGFAAARPAFLELAAGLGVKERG</sequence>
<evidence type="ECO:0000256" key="4">
    <source>
        <dbReference type="ARBA" id="ARBA00023014"/>
    </source>
</evidence>
<evidence type="ECO:0000256" key="1">
    <source>
        <dbReference type="ARBA" id="ARBA00001966"/>
    </source>
</evidence>
<gene>
    <name evidence="7" type="ORF">ENN98_03655</name>
</gene>
<proteinExistence type="predicted"/>
<evidence type="ECO:0000313" key="7">
    <source>
        <dbReference type="EMBL" id="HET97782.1"/>
    </source>
</evidence>
<dbReference type="GO" id="GO:0046872">
    <property type="term" value="F:metal ion binding"/>
    <property type="evidence" value="ECO:0007669"/>
    <property type="project" value="UniProtKB-KW"/>
</dbReference>
<comment type="caution">
    <text evidence="7">The sequence shown here is derived from an EMBL/GenBank/DDBJ whole genome shotgun (WGS) entry which is preliminary data.</text>
</comment>
<protein>
    <submittedName>
        <fullName evidence="7">Activase</fullName>
    </submittedName>
</protein>
<dbReference type="Proteomes" id="UP000885986">
    <property type="component" value="Unassembled WGS sequence"/>
</dbReference>
<dbReference type="Pfam" id="PF09989">
    <property type="entry name" value="DUF2229"/>
    <property type="match status" value="1"/>
</dbReference>
<evidence type="ECO:0000256" key="2">
    <source>
        <dbReference type="ARBA" id="ARBA00022723"/>
    </source>
</evidence>
<dbReference type="PANTHER" id="PTHR32329">
    <property type="entry name" value="BIFUNCTIONAL PROTEIN [INCLUDES 2-HYDROXYACYL-COA DEHYDRATASE (N-TER) AND ITS ACTIVATOR DOMAIN (C_TERM)-RELATED"/>
    <property type="match status" value="1"/>
</dbReference>
<keyword evidence="2" id="KW-0479">Metal-binding</keyword>